<evidence type="ECO:0000313" key="2">
    <source>
        <dbReference type="Proteomes" id="UP000266426"/>
    </source>
</evidence>
<name>A0A3A4R1T4_9BACT</name>
<dbReference type="SUPFAM" id="SSF56784">
    <property type="entry name" value="HAD-like"/>
    <property type="match status" value="1"/>
</dbReference>
<evidence type="ECO:0008006" key="3">
    <source>
        <dbReference type="Google" id="ProtNLM"/>
    </source>
</evidence>
<gene>
    <name evidence="1" type="ORF">C4541_11540</name>
</gene>
<dbReference type="Gene3D" id="3.40.50.1000">
    <property type="entry name" value="HAD superfamily/HAD-like"/>
    <property type="match status" value="1"/>
</dbReference>
<protein>
    <recommendedName>
        <fullName evidence="3">HAD family hydrolase</fullName>
    </recommendedName>
</protein>
<reference evidence="1 2" key="1">
    <citation type="journal article" date="2017" name="ISME J.">
        <title>Energy and carbon metabolisms in a deep terrestrial subsurface fluid microbial community.</title>
        <authorList>
            <person name="Momper L."/>
            <person name="Jungbluth S.P."/>
            <person name="Lee M.D."/>
            <person name="Amend J.P."/>
        </authorList>
    </citation>
    <scope>NUCLEOTIDE SEQUENCE [LARGE SCALE GENOMIC DNA]</scope>
    <source>
        <strain evidence="1">SURF_26</strain>
    </source>
</reference>
<sequence length="130" mass="15299">MKTILVDAVDAFVVEKDGVFVVFREMYDLLEGFSNRKIILTGANDEQFKRFGLDNMPYEVFTLKHNPEKTDPQYYRLMLAHFGLNAYDVVYFEHNPDAVRSAESIGIKSYWYDSKKRDLDALRRFLQDNL</sequence>
<dbReference type="EMBL" id="QZJZ01000091">
    <property type="protein sequence ID" value="RJP56757.1"/>
    <property type="molecule type" value="Genomic_DNA"/>
</dbReference>
<dbReference type="InterPro" id="IPR036412">
    <property type="entry name" value="HAD-like_sf"/>
</dbReference>
<dbReference type="Proteomes" id="UP000266426">
    <property type="component" value="Unassembled WGS sequence"/>
</dbReference>
<organism evidence="1 2">
    <name type="scientific">Candidatus Auribacter fodinae</name>
    <dbReference type="NCBI Taxonomy" id="2093366"/>
    <lineage>
        <taxon>Bacteria</taxon>
        <taxon>Pseudomonadati</taxon>
        <taxon>Candidatus Auribacterota</taxon>
        <taxon>Candidatus Auribacteria</taxon>
        <taxon>Candidatus Auribacterales</taxon>
        <taxon>Candidatus Auribacteraceae</taxon>
        <taxon>Candidatus Auribacter</taxon>
    </lineage>
</organism>
<accession>A0A3A4R1T4</accession>
<comment type="caution">
    <text evidence="1">The sequence shown here is derived from an EMBL/GenBank/DDBJ whole genome shotgun (WGS) entry which is preliminary data.</text>
</comment>
<proteinExistence type="predicted"/>
<evidence type="ECO:0000313" key="1">
    <source>
        <dbReference type="EMBL" id="RJP56757.1"/>
    </source>
</evidence>
<dbReference type="AlphaFoldDB" id="A0A3A4R1T4"/>
<dbReference type="InterPro" id="IPR023214">
    <property type="entry name" value="HAD_sf"/>
</dbReference>